<dbReference type="Pfam" id="PF00397">
    <property type="entry name" value="WW"/>
    <property type="match status" value="1"/>
</dbReference>
<evidence type="ECO:0000313" key="4">
    <source>
        <dbReference type="Proteomes" id="UP000076738"/>
    </source>
</evidence>
<feature type="region of interest" description="Disordered" evidence="1">
    <location>
        <begin position="1"/>
        <end position="27"/>
    </location>
</feature>
<sequence>MYADVSTVKPISATSAPTDPASNPAPAPVQTDWQAVWAPAYNAYYFFNARTGETTWVNPLDPSASASAHAQAGGSAGLATAGPSAVAPGAGEITALPPAAAAAAVNAQTNPWALPPSNTAAEGIDPLLYHLDPTLSLSSSGPSSSSGLAYTAQARFNAHTGRFEADPLRTPERMSEFERAKRMSEVYFDTERWEKEVEERKRREAEEEGRRKRPTKKDLERFAEAKKRKKLAKTAWLRN</sequence>
<organism evidence="3 4">
    <name type="scientific">Calocera viscosa (strain TUFC12733)</name>
    <dbReference type="NCBI Taxonomy" id="1330018"/>
    <lineage>
        <taxon>Eukaryota</taxon>
        <taxon>Fungi</taxon>
        <taxon>Dikarya</taxon>
        <taxon>Basidiomycota</taxon>
        <taxon>Agaricomycotina</taxon>
        <taxon>Dacrymycetes</taxon>
        <taxon>Dacrymycetales</taxon>
        <taxon>Dacrymycetaceae</taxon>
        <taxon>Calocera</taxon>
    </lineage>
</organism>
<dbReference type="SUPFAM" id="SSF51045">
    <property type="entry name" value="WW domain"/>
    <property type="match status" value="1"/>
</dbReference>
<dbReference type="SMART" id="SM00456">
    <property type="entry name" value="WW"/>
    <property type="match status" value="1"/>
</dbReference>
<protein>
    <recommendedName>
        <fullName evidence="2">WW domain-containing protein</fullName>
    </recommendedName>
</protein>
<keyword evidence="4" id="KW-1185">Reference proteome</keyword>
<reference evidence="3 4" key="1">
    <citation type="journal article" date="2016" name="Mol. Biol. Evol.">
        <title>Comparative Genomics of Early-Diverging Mushroom-Forming Fungi Provides Insights into the Origins of Lignocellulose Decay Capabilities.</title>
        <authorList>
            <person name="Nagy L.G."/>
            <person name="Riley R."/>
            <person name="Tritt A."/>
            <person name="Adam C."/>
            <person name="Daum C."/>
            <person name="Floudas D."/>
            <person name="Sun H."/>
            <person name="Yadav J.S."/>
            <person name="Pangilinan J."/>
            <person name="Larsson K.H."/>
            <person name="Matsuura K."/>
            <person name="Barry K."/>
            <person name="Labutti K."/>
            <person name="Kuo R."/>
            <person name="Ohm R.A."/>
            <person name="Bhattacharya S.S."/>
            <person name="Shirouzu T."/>
            <person name="Yoshinaga Y."/>
            <person name="Martin F.M."/>
            <person name="Grigoriev I.V."/>
            <person name="Hibbett D.S."/>
        </authorList>
    </citation>
    <scope>NUCLEOTIDE SEQUENCE [LARGE SCALE GENOMIC DNA]</scope>
    <source>
        <strain evidence="3 4">TUFC12733</strain>
    </source>
</reference>
<dbReference type="AlphaFoldDB" id="A0A167KLE9"/>
<gene>
    <name evidence="3" type="ORF">CALVIDRAFT_546255</name>
</gene>
<dbReference type="Proteomes" id="UP000076738">
    <property type="component" value="Unassembled WGS sequence"/>
</dbReference>
<dbReference type="Gene3D" id="2.20.70.10">
    <property type="match status" value="1"/>
</dbReference>
<dbReference type="PROSITE" id="PS01159">
    <property type="entry name" value="WW_DOMAIN_1"/>
    <property type="match status" value="1"/>
</dbReference>
<proteinExistence type="predicted"/>
<dbReference type="OrthoDB" id="2444812at2759"/>
<dbReference type="PROSITE" id="PS50020">
    <property type="entry name" value="WW_DOMAIN_2"/>
    <property type="match status" value="1"/>
</dbReference>
<accession>A0A167KLE9</accession>
<feature type="compositionally biased region" description="Polar residues" evidence="1">
    <location>
        <begin position="12"/>
        <end position="21"/>
    </location>
</feature>
<dbReference type="InterPro" id="IPR001202">
    <property type="entry name" value="WW_dom"/>
</dbReference>
<evidence type="ECO:0000313" key="3">
    <source>
        <dbReference type="EMBL" id="KZO94765.1"/>
    </source>
</evidence>
<dbReference type="EMBL" id="KV417293">
    <property type="protein sequence ID" value="KZO94765.1"/>
    <property type="molecule type" value="Genomic_DNA"/>
</dbReference>
<feature type="domain" description="WW" evidence="2">
    <location>
        <begin position="27"/>
        <end position="61"/>
    </location>
</feature>
<feature type="region of interest" description="Disordered" evidence="1">
    <location>
        <begin position="194"/>
        <end position="226"/>
    </location>
</feature>
<evidence type="ECO:0000259" key="2">
    <source>
        <dbReference type="PROSITE" id="PS50020"/>
    </source>
</evidence>
<name>A0A167KLE9_CALVF</name>
<evidence type="ECO:0000256" key="1">
    <source>
        <dbReference type="SAM" id="MobiDB-lite"/>
    </source>
</evidence>
<feature type="compositionally biased region" description="Basic and acidic residues" evidence="1">
    <location>
        <begin position="194"/>
        <end position="225"/>
    </location>
</feature>
<dbReference type="InterPro" id="IPR036020">
    <property type="entry name" value="WW_dom_sf"/>
</dbReference>